<dbReference type="InterPro" id="IPR002903">
    <property type="entry name" value="RsmH"/>
</dbReference>
<dbReference type="NCBIfam" id="TIGR00006">
    <property type="entry name" value="16S rRNA (cytosine(1402)-N(4))-methyltransferase RsmH"/>
    <property type="match status" value="1"/>
</dbReference>
<dbReference type="Gene3D" id="3.40.50.150">
    <property type="entry name" value="Vaccinia Virus protein VP39"/>
    <property type="match status" value="1"/>
</dbReference>
<keyword evidence="5 6" id="KW-0949">S-adenosyl-L-methionine</keyword>
<feature type="binding site" evidence="6">
    <location>
        <begin position="32"/>
        <end position="34"/>
    </location>
    <ligand>
        <name>S-adenosyl-L-methionine</name>
        <dbReference type="ChEBI" id="CHEBI:59789"/>
    </ligand>
</feature>
<protein>
    <recommendedName>
        <fullName evidence="6">Ribosomal RNA small subunit methyltransferase H</fullName>
        <ecNumber evidence="6">2.1.1.199</ecNumber>
    </recommendedName>
    <alternativeName>
        <fullName evidence="6">16S rRNA m(4)C1402 methyltransferase</fullName>
    </alternativeName>
    <alternativeName>
        <fullName evidence="6">rRNA (cytosine-N(4)-)-methyltransferase RsmH</fullName>
    </alternativeName>
</protein>
<proteinExistence type="inferred from homology"/>
<evidence type="ECO:0000256" key="3">
    <source>
        <dbReference type="ARBA" id="ARBA00022603"/>
    </source>
</evidence>
<dbReference type="PANTHER" id="PTHR11265:SF0">
    <property type="entry name" value="12S RRNA N4-METHYLCYTIDINE METHYLTRANSFERASE"/>
    <property type="match status" value="1"/>
</dbReference>
<dbReference type="SUPFAM" id="SSF81799">
    <property type="entry name" value="Putative methyltransferase TM0872, insert domain"/>
    <property type="match status" value="1"/>
</dbReference>
<name>A0A1B9Y088_9FLAO</name>
<feature type="binding site" evidence="6">
    <location>
        <position position="74"/>
    </location>
    <ligand>
        <name>S-adenosyl-L-methionine</name>
        <dbReference type="ChEBI" id="CHEBI:59789"/>
    </ligand>
</feature>
<evidence type="ECO:0000256" key="5">
    <source>
        <dbReference type="ARBA" id="ARBA00022691"/>
    </source>
</evidence>
<dbReference type="RefSeq" id="WP_068701337.1">
    <property type="nucleotide sequence ID" value="NZ_JAUOSW010000008.1"/>
</dbReference>
<dbReference type="AlphaFoldDB" id="A0A1B9Y088"/>
<keyword evidence="3 6" id="KW-0489">Methyltransferase</keyword>
<evidence type="ECO:0000256" key="6">
    <source>
        <dbReference type="HAMAP-Rule" id="MF_01007"/>
    </source>
</evidence>
<dbReference type="GO" id="GO:0005737">
    <property type="term" value="C:cytoplasm"/>
    <property type="evidence" value="ECO:0007669"/>
    <property type="project" value="UniProtKB-SubCell"/>
</dbReference>
<dbReference type="STRING" id="447689.BA195_00470"/>
<dbReference type="SUPFAM" id="SSF53335">
    <property type="entry name" value="S-adenosyl-L-methionine-dependent methyltransferases"/>
    <property type="match status" value="1"/>
</dbReference>
<dbReference type="EMBL" id="MAKX01000001">
    <property type="protein sequence ID" value="OCK43213.1"/>
    <property type="molecule type" value="Genomic_DNA"/>
</dbReference>
<keyword evidence="6" id="KW-0963">Cytoplasm</keyword>
<dbReference type="EC" id="2.1.1.199" evidence="6"/>
<sequence>MSYHSPVLLKESVDALNIKEDGVYVDVTFGGGGHSREILSRLGEKGRLFAFDQDPDAQQNKIDDDRFVLIGENFRFITRFLRFYGVRKVDGVLADLGVSSHQFDEAERGFSTRFDADLDMRMDQKSDLSAKKIINKYSEEKLADVLFLYGELRNARALSKKIVEAREVEQIETSFQLKEVLRQFLPQAKEHKILAQIFQAVRIEVNQELEVLKEFLEQMPGLLSGEGRLSVISYHSLEDRLVKRFIRTGLFSGEPEKDFYGNISVPLKKIGKMIIPTQEEVKTNNRARSAKLRIATLK</sequence>
<gene>
    <name evidence="6" type="primary">rsmH</name>
    <name evidence="7" type="ORF">BA195_00470</name>
</gene>
<evidence type="ECO:0000256" key="1">
    <source>
        <dbReference type="ARBA" id="ARBA00010396"/>
    </source>
</evidence>
<dbReference type="Pfam" id="PF01795">
    <property type="entry name" value="Methyltransf_5"/>
    <property type="match status" value="1"/>
</dbReference>
<dbReference type="InterPro" id="IPR029063">
    <property type="entry name" value="SAM-dependent_MTases_sf"/>
</dbReference>
<dbReference type="Proteomes" id="UP000093186">
    <property type="component" value="Unassembled WGS sequence"/>
</dbReference>
<accession>A0A1B9Y088</accession>
<comment type="subcellular location">
    <subcellularLocation>
        <location evidence="6">Cytoplasm</location>
    </subcellularLocation>
</comment>
<keyword evidence="4 6" id="KW-0808">Transferase</keyword>
<dbReference type="PIRSF" id="PIRSF004486">
    <property type="entry name" value="MraW"/>
    <property type="match status" value="1"/>
</dbReference>
<dbReference type="PANTHER" id="PTHR11265">
    <property type="entry name" value="S-ADENOSYL-METHYLTRANSFERASE MRAW"/>
    <property type="match status" value="1"/>
</dbReference>
<comment type="similarity">
    <text evidence="1 6">Belongs to the methyltransferase superfamily. RsmH family.</text>
</comment>
<evidence type="ECO:0000256" key="2">
    <source>
        <dbReference type="ARBA" id="ARBA00022552"/>
    </source>
</evidence>
<dbReference type="GO" id="GO:0070475">
    <property type="term" value="P:rRNA base methylation"/>
    <property type="evidence" value="ECO:0007669"/>
    <property type="project" value="UniProtKB-UniRule"/>
</dbReference>
<comment type="catalytic activity">
    <reaction evidence="6">
        <text>cytidine(1402) in 16S rRNA + S-adenosyl-L-methionine = N(4)-methylcytidine(1402) in 16S rRNA + S-adenosyl-L-homocysteine + H(+)</text>
        <dbReference type="Rhea" id="RHEA:42928"/>
        <dbReference type="Rhea" id="RHEA-COMP:10286"/>
        <dbReference type="Rhea" id="RHEA-COMP:10287"/>
        <dbReference type="ChEBI" id="CHEBI:15378"/>
        <dbReference type="ChEBI" id="CHEBI:57856"/>
        <dbReference type="ChEBI" id="CHEBI:59789"/>
        <dbReference type="ChEBI" id="CHEBI:74506"/>
        <dbReference type="ChEBI" id="CHEBI:82748"/>
        <dbReference type="EC" id="2.1.1.199"/>
    </reaction>
</comment>
<feature type="binding site" evidence="6">
    <location>
        <position position="52"/>
    </location>
    <ligand>
        <name>S-adenosyl-L-methionine</name>
        <dbReference type="ChEBI" id="CHEBI:59789"/>
    </ligand>
</feature>
<dbReference type="HAMAP" id="MF_01007">
    <property type="entry name" value="16SrRNA_methyltr_H"/>
    <property type="match status" value="1"/>
</dbReference>
<reference evidence="7 8" key="1">
    <citation type="submission" date="2016-06" db="EMBL/GenBank/DDBJ databases">
        <title>Draft Genome Sequence of Tenacibaculum soleae UCD-KL19.</title>
        <authorList>
            <person name="Eisen J.A."/>
            <person name="Coil D.A."/>
            <person name="Lujan K.M."/>
        </authorList>
    </citation>
    <scope>NUCLEOTIDE SEQUENCE [LARGE SCALE GENOMIC DNA]</scope>
    <source>
        <strain evidence="7 8">UCD-KL19</strain>
    </source>
</reference>
<feature type="binding site" evidence="6">
    <location>
        <position position="102"/>
    </location>
    <ligand>
        <name>S-adenosyl-L-methionine</name>
        <dbReference type="ChEBI" id="CHEBI:59789"/>
    </ligand>
</feature>
<dbReference type="InterPro" id="IPR023397">
    <property type="entry name" value="SAM-dep_MeTrfase_MraW_recog"/>
</dbReference>
<evidence type="ECO:0000313" key="8">
    <source>
        <dbReference type="Proteomes" id="UP000093186"/>
    </source>
</evidence>
<keyword evidence="2 6" id="KW-0698">rRNA processing</keyword>
<dbReference type="OrthoDB" id="9806637at2"/>
<evidence type="ECO:0000313" key="7">
    <source>
        <dbReference type="EMBL" id="OCK43213.1"/>
    </source>
</evidence>
<dbReference type="GO" id="GO:0071424">
    <property type="term" value="F:rRNA (cytosine-N4-)-methyltransferase activity"/>
    <property type="evidence" value="ECO:0007669"/>
    <property type="project" value="UniProtKB-UniRule"/>
</dbReference>
<organism evidence="7 8">
    <name type="scientific">Tenacibaculum soleae</name>
    <dbReference type="NCBI Taxonomy" id="447689"/>
    <lineage>
        <taxon>Bacteria</taxon>
        <taxon>Pseudomonadati</taxon>
        <taxon>Bacteroidota</taxon>
        <taxon>Flavobacteriia</taxon>
        <taxon>Flavobacteriales</taxon>
        <taxon>Flavobacteriaceae</taxon>
        <taxon>Tenacibaculum</taxon>
    </lineage>
</organism>
<feature type="binding site" evidence="6">
    <location>
        <position position="95"/>
    </location>
    <ligand>
        <name>S-adenosyl-L-methionine</name>
        <dbReference type="ChEBI" id="CHEBI:59789"/>
    </ligand>
</feature>
<comment type="caution">
    <text evidence="7">The sequence shown here is derived from an EMBL/GenBank/DDBJ whole genome shotgun (WGS) entry which is preliminary data.</text>
</comment>
<keyword evidence="8" id="KW-1185">Reference proteome</keyword>
<evidence type="ECO:0000256" key="4">
    <source>
        <dbReference type="ARBA" id="ARBA00022679"/>
    </source>
</evidence>
<dbReference type="Gene3D" id="1.10.150.170">
    <property type="entry name" value="Putative methyltransferase TM0872, insert domain"/>
    <property type="match status" value="1"/>
</dbReference>
<comment type="function">
    <text evidence="6">Specifically methylates the N4 position of cytidine in position 1402 (C1402) of 16S rRNA.</text>
</comment>